<name>A0ABS4X4C9_9MICO</name>
<keyword evidence="3" id="KW-1185">Reference proteome</keyword>
<dbReference type="InterPro" id="IPR016181">
    <property type="entry name" value="Acyl_CoA_acyltransferase"/>
</dbReference>
<sequence length="223" mass="24729">MVATDVRAYREEDRAELLALFESAGEGAPTETLWGDPASEADVYLTPYLDHEPESVLVAVNEEELVGYLVGSTGRGDLPSEDELLVRAVRSHRLLLRRRALTFFSRSMLDAVGDTLRRRPRAGALDDPRWPAHLHINVQRRARGTGAAQNLIAAFVHHLRREGVPGVHLQTLVENPLAVRFFSAQGFTQHGPTPRVPGLRHEGRSTHQLTMVRSLGTGEDVTH</sequence>
<dbReference type="InterPro" id="IPR000182">
    <property type="entry name" value="GNAT_dom"/>
</dbReference>
<dbReference type="Gene3D" id="3.40.630.30">
    <property type="match status" value="1"/>
</dbReference>
<reference evidence="2 3" key="1">
    <citation type="submission" date="2021-03" db="EMBL/GenBank/DDBJ databases">
        <title>Sequencing the genomes of 1000 actinobacteria strains.</title>
        <authorList>
            <person name="Klenk H.-P."/>
        </authorList>
    </citation>
    <scope>NUCLEOTIDE SEQUENCE [LARGE SCALE GENOMIC DNA]</scope>
    <source>
        <strain evidence="2 3">DSM 14566</strain>
    </source>
</reference>
<comment type="caution">
    <text evidence="2">The sequence shown here is derived from an EMBL/GenBank/DDBJ whole genome shotgun (WGS) entry which is preliminary data.</text>
</comment>
<protein>
    <submittedName>
        <fullName evidence="2">Ribosomal protein S18 acetylase RimI-like enzyme</fullName>
    </submittedName>
</protein>
<dbReference type="EMBL" id="JAGIOD010000002">
    <property type="protein sequence ID" value="MBP2383324.1"/>
    <property type="molecule type" value="Genomic_DNA"/>
</dbReference>
<dbReference type="PROSITE" id="PS51186">
    <property type="entry name" value="GNAT"/>
    <property type="match status" value="1"/>
</dbReference>
<accession>A0ABS4X4C9</accession>
<evidence type="ECO:0000313" key="2">
    <source>
        <dbReference type="EMBL" id="MBP2383324.1"/>
    </source>
</evidence>
<dbReference type="RefSeq" id="WP_209904004.1">
    <property type="nucleotide sequence ID" value="NZ_BAAAJW010000012.1"/>
</dbReference>
<dbReference type="Pfam" id="PF00583">
    <property type="entry name" value="Acetyltransf_1"/>
    <property type="match status" value="1"/>
</dbReference>
<dbReference type="SUPFAM" id="SSF55729">
    <property type="entry name" value="Acyl-CoA N-acyltransferases (Nat)"/>
    <property type="match status" value="1"/>
</dbReference>
<proteinExistence type="predicted"/>
<evidence type="ECO:0000313" key="3">
    <source>
        <dbReference type="Proteomes" id="UP001519290"/>
    </source>
</evidence>
<evidence type="ECO:0000259" key="1">
    <source>
        <dbReference type="PROSITE" id="PS51186"/>
    </source>
</evidence>
<organism evidence="2 3">
    <name type="scientific">Brachybacterium sacelli</name>
    <dbReference type="NCBI Taxonomy" id="173364"/>
    <lineage>
        <taxon>Bacteria</taxon>
        <taxon>Bacillati</taxon>
        <taxon>Actinomycetota</taxon>
        <taxon>Actinomycetes</taxon>
        <taxon>Micrococcales</taxon>
        <taxon>Dermabacteraceae</taxon>
        <taxon>Brachybacterium</taxon>
    </lineage>
</organism>
<dbReference type="Proteomes" id="UP001519290">
    <property type="component" value="Unassembled WGS sequence"/>
</dbReference>
<gene>
    <name evidence="2" type="ORF">JOF43_003313</name>
</gene>
<feature type="domain" description="N-acetyltransferase" evidence="1">
    <location>
        <begin position="4"/>
        <end position="216"/>
    </location>
</feature>